<proteinExistence type="predicted"/>
<feature type="signal peptide" evidence="1">
    <location>
        <begin position="1"/>
        <end position="21"/>
    </location>
</feature>
<dbReference type="PROSITE" id="PS51257">
    <property type="entry name" value="PROKAR_LIPOPROTEIN"/>
    <property type="match status" value="1"/>
</dbReference>
<keyword evidence="3" id="KW-1185">Reference proteome</keyword>
<dbReference type="Proteomes" id="UP001224359">
    <property type="component" value="Unassembled WGS sequence"/>
</dbReference>
<comment type="caution">
    <text evidence="2">The sequence shown here is derived from an EMBL/GenBank/DDBJ whole genome shotgun (WGS) entry which is preliminary data.</text>
</comment>
<dbReference type="RefSeq" id="WP_306974671.1">
    <property type="nucleotide sequence ID" value="NZ_JAUSTQ010000002.1"/>
</dbReference>
<reference evidence="2 3" key="1">
    <citation type="submission" date="2023-07" db="EMBL/GenBank/DDBJ databases">
        <title>Genomic Encyclopedia of Type Strains, Phase IV (KMG-IV): sequencing the most valuable type-strain genomes for metagenomic binning, comparative biology and taxonomic classification.</title>
        <authorList>
            <person name="Goeker M."/>
        </authorList>
    </citation>
    <scope>NUCLEOTIDE SEQUENCE [LARGE SCALE GENOMIC DNA]</scope>
    <source>
        <strain evidence="2 3">DSM 16460</strain>
    </source>
</reference>
<evidence type="ECO:0008006" key="4">
    <source>
        <dbReference type="Google" id="ProtNLM"/>
    </source>
</evidence>
<evidence type="ECO:0000256" key="1">
    <source>
        <dbReference type="SAM" id="SignalP"/>
    </source>
</evidence>
<evidence type="ECO:0000313" key="2">
    <source>
        <dbReference type="EMBL" id="MDQ0158745.1"/>
    </source>
</evidence>
<evidence type="ECO:0000313" key="3">
    <source>
        <dbReference type="Proteomes" id="UP001224359"/>
    </source>
</evidence>
<name>A0ABT9VD51_9BACI</name>
<dbReference type="Pfam" id="PF09580">
    <property type="entry name" value="Spore_YhcN_YlaJ"/>
    <property type="match status" value="1"/>
</dbReference>
<dbReference type="InterPro" id="IPR019076">
    <property type="entry name" value="Spore_lipoprot_YhcN/YlaJ-like"/>
</dbReference>
<feature type="chain" id="PRO_5045331707" description="Sporulation protein" evidence="1">
    <location>
        <begin position="22"/>
        <end position="165"/>
    </location>
</feature>
<protein>
    <recommendedName>
        <fullName evidence="4">Sporulation protein</fullName>
    </recommendedName>
</protein>
<organism evidence="2 3">
    <name type="scientific">Alkalibacillus salilacus</name>
    <dbReference type="NCBI Taxonomy" id="284582"/>
    <lineage>
        <taxon>Bacteria</taxon>
        <taxon>Bacillati</taxon>
        <taxon>Bacillota</taxon>
        <taxon>Bacilli</taxon>
        <taxon>Bacillales</taxon>
        <taxon>Bacillaceae</taxon>
        <taxon>Alkalibacillus</taxon>
    </lineage>
</organism>
<sequence length="165" mass="19432">MFKSIIIILASFVLVSGCTFVNPEREANRTQDDHTMESQEDAELTPEQQIRLNMYENPHEYFNEKQIEDTLDNSDGNPYVSKEVTERKEMERKLYEEVMHLDEIKQAGISVQEKHIYVSVQLTSRTTEEEAVTEVKKVVEDITDRTDVSVYVNREFHNRIEDRKE</sequence>
<dbReference type="EMBL" id="JAUSTQ010000002">
    <property type="protein sequence ID" value="MDQ0158745.1"/>
    <property type="molecule type" value="Genomic_DNA"/>
</dbReference>
<accession>A0ABT9VD51</accession>
<gene>
    <name evidence="2" type="ORF">J2S77_000701</name>
</gene>
<keyword evidence="1" id="KW-0732">Signal</keyword>